<proteinExistence type="predicted"/>
<keyword evidence="2" id="KW-0946">Virion</keyword>
<dbReference type="AlphaFoldDB" id="A0A1M5VNH4"/>
<sequence>MGKKYAKKPLLFIHQPNEGQMHVPMQHMYVTPKKEQNETSTNGGEEKKGMRHPSFNKNYNSKEEYEQEEKLKQNQTEEKQKFKDMSIEEKVDYFINSPSYAPKLKCEIKTDQRTYRGVITGAEGNDVYIRVGNRSASAKVSLDDIKHIKLLGF</sequence>
<dbReference type="RefSeq" id="WP_073010814.1">
    <property type="nucleotide sequence ID" value="NZ_FQXD01000013.1"/>
</dbReference>
<accession>A0A1M5VNH4</accession>
<organism evidence="2 3">
    <name type="scientific">Virgibacillus chiguensis</name>
    <dbReference type="NCBI Taxonomy" id="411959"/>
    <lineage>
        <taxon>Bacteria</taxon>
        <taxon>Bacillati</taxon>
        <taxon>Bacillota</taxon>
        <taxon>Bacilli</taxon>
        <taxon>Bacillales</taxon>
        <taxon>Bacillaceae</taxon>
        <taxon>Virgibacillus</taxon>
    </lineage>
</organism>
<dbReference type="Proteomes" id="UP000184079">
    <property type="component" value="Unassembled WGS sequence"/>
</dbReference>
<gene>
    <name evidence="2" type="ORF">SAMN05421807_11322</name>
</gene>
<reference evidence="3" key="1">
    <citation type="submission" date="2016-11" db="EMBL/GenBank/DDBJ databases">
        <authorList>
            <person name="Varghese N."/>
            <person name="Submissions S."/>
        </authorList>
    </citation>
    <scope>NUCLEOTIDE SEQUENCE [LARGE SCALE GENOMIC DNA]</scope>
    <source>
        <strain evidence="3">CGMCC 1.6496</strain>
    </source>
</reference>
<keyword evidence="3" id="KW-1185">Reference proteome</keyword>
<evidence type="ECO:0000256" key="1">
    <source>
        <dbReference type="SAM" id="MobiDB-lite"/>
    </source>
</evidence>
<dbReference type="Pfam" id="PF14153">
    <property type="entry name" value="Spore_coat_CotO"/>
    <property type="match status" value="1"/>
</dbReference>
<name>A0A1M5VNH4_9BACI</name>
<keyword evidence="2" id="KW-0167">Capsid protein</keyword>
<evidence type="ECO:0000313" key="3">
    <source>
        <dbReference type="Proteomes" id="UP000184079"/>
    </source>
</evidence>
<feature type="region of interest" description="Disordered" evidence="1">
    <location>
        <begin position="31"/>
        <end position="83"/>
    </location>
</feature>
<feature type="compositionally biased region" description="Basic and acidic residues" evidence="1">
    <location>
        <begin position="60"/>
        <end position="83"/>
    </location>
</feature>
<dbReference type="EMBL" id="FQXD01000013">
    <property type="protein sequence ID" value="SHH76802.1"/>
    <property type="molecule type" value="Genomic_DNA"/>
</dbReference>
<dbReference type="InterPro" id="IPR025439">
    <property type="entry name" value="Spore_coat_CotO"/>
</dbReference>
<protein>
    <submittedName>
        <fullName evidence="2">Spore coat protein CotO</fullName>
    </submittedName>
</protein>
<evidence type="ECO:0000313" key="2">
    <source>
        <dbReference type="EMBL" id="SHH76802.1"/>
    </source>
</evidence>